<dbReference type="Proteomes" id="UP001596328">
    <property type="component" value="Unassembled WGS sequence"/>
</dbReference>
<sequence length="90" mass="9601">MLISAARRESEIFSAETALYLSLRRLGVLLAATAFPLGMIYAAIALSSGKLLEVGALLLVATLQYKLVAALTAAIFFGTVVYHARKAFPN</sequence>
<feature type="transmembrane region" description="Helical" evidence="1">
    <location>
        <begin position="26"/>
        <end position="47"/>
    </location>
</feature>
<accession>A0ABD5RVA3</accession>
<evidence type="ECO:0000313" key="2">
    <source>
        <dbReference type="EMBL" id="MFC6722878.1"/>
    </source>
</evidence>
<keyword evidence="1" id="KW-0472">Membrane</keyword>
<protein>
    <recommendedName>
        <fullName evidence="4">SNARE associated Golgi protein</fullName>
    </recommendedName>
</protein>
<keyword evidence="1" id="KW-1133">Transmembrane helix</keyword>
<evidence type="ECO:0000256" key="1">
    <source>
        <dbReference type="SAM" id="Phobius"/>
    </source>
</evidence>
<feature type="transmembrane region" description="Helical" evidence="1">
    <location>
        <begin position="67"/>
        <end position="84"/>
    </location>
</feature>
<evidence type="ECO:0000313" key="3">
    <source>
        <dbReference type="Proteomes" id="UP001596328"/>
    </source>
</evidence>
<keyword evidence="1" id="KW-0812">Transmembrane</keyword>
<dbReference type="AlphaFoldDB" id="A0ABD5RVA3"/>
<dbReference type="EMBL" id="JBHSWU010000001">
    <property type="protein sequence ID" value="MFC6722878.1"/>
    <property type="molecule type" value="Genomic_DNA"/>
</dbReference>
<organism evidence="2 3">
    <name type="scientific">Halobium palmae</name>
    <dbReference type="NCBI Taxonomy" id="1776492"/>
    <lineage>
        <taxon>Archaea</taxon>
        <taxon>Methanobacteriati</taxon>
        <taxon>Methanobacteriota</taxon>
        <taxon>Stenosarchaea group</taxon>
        <taxon>Halobacteria</taxon>
        <taxon>Halobacteriales</taxon>
        <taxon>Haloferacaceae</taxon>
        <taxon>Halobium</taxon>
    </lineage>
</organism>
<reference evidence="2 3" key="1">
    <citation type="journal article" date="2019" name="Int. J. Syst. Evol. Microbiol.">
        <title>The Global Catalogue of Microorganisms (GCM) 10K type strain sequencing project: providing services to taxonomists for standard genome sequencing and annotation.</title>
        <authorList>
            <consortium name="The Broad Institute Genomics Platform"/>
            <consortium name="The Broad Institute Genome Sequencing Center for Infectious Disease"/>
            <person name="Wu L."/>
            <person name="Ma J."/>
        </authorList>
    </citation>
    <scope>NUCLEOTIDE SEQUENCE [LARGE SCALE GENOMIC DNA]</scope>
    <source>
        <strain evidence="2 3">NBRC 111368</strain>
    </source>
</reference>
<gene>
    <name evidence="2" type="ORF">ACFQE1_00360</name>
</gene>
<proteinExistence type="predicted"/>
<name>A0ABD5RVA3_9EURY</name>
<evidence type="ECO:0008006" key="4">
    <source>
        <dbReference type="Google" id="ProtNLM"/>
    </source>
</evidence>
<keyword evidence="3" id="KW-1185">Reference proteome</keyword>
<comment type="caution">
    <text evidence="2">The sequence shown here is derived from an EMBL/GenBank/DDBJ whole genome shotgun (WGS) entry which is preliminary data.</text>
</comment>